<evidence type="ECO:0000313" key="5">
    <source>
        <dbReference type="Proteomes" id="UP000321947"/>
    </source>
</evidence>
<evidence type="ECO:0000259" key="1">
    <source>
        <dbReference type="Pfam" id="PF24626"/>
    </source>
</evidence>
<protein>
    <submittedName>
        <fullName evidence="2">Ty3-gypsy retrotransposon protein</fullName>
    </submittedName>
</protein>
<dbReference type="Proteomes" id="UP000321947">
    <property type="component" value="Unassembled WGS sequence"/>
</dbReference>
<dbReference type="PANTHER" id="PTHR46148">
    <property type="entry name" value="CHROMO DOMAIN-CONTAINING PROTEIN"/>
    <property type="match status" value="1"/>
</dbReference>
<organism evidence="2 4">
    <name type="scientific">Cucumis melo var. makuwa</name>
    <name type="common">Oriental melon</name>
    <dbReference type="NCBI Taxonomy" id="1194695"/>
    <lineage>
        <taxon>Eukaryota</taxon>
        <taxon>Viridiplantae</taxon>
        <taxon>Streptophyta</taxon>
        <taxon>Embryophyta</taxon>
        <taxon>Tracheophyta</taxon>
        <taxon>Spermatophyta</taxon>
        <taxon>Magnoliopsida</taxon>
        <taxon>eudicotyledons</taxon>
        <taxon>Gunneridae</taxon>
        <taxon>Pentapetalae</taxon>
        <taxon>rosids</taxon>
        <taxon>fabids</taxon>
        <taxon>Cucurbitales</taxon>
        <taxon>Cucurbitaceae</taxon>
        <taxon>Benincaseae</taxon>
        <taxon>Cucumis</taxon>
    </lineage>
</organism>
<comment type="caution">
    <text evidence="2">The sequence shown here is derived from an EMBL/GenBank/DDBJ whole genome shotgun (WGS) entry which is preliminary data.</text>
</comment>
<name>A0A5A7V749_CUCMM</name>
<dbReference type="OrthoDB" id="1738613at2759"/>
<dbReference type="InterPro" id="IPR056924">
    <property type="entry name" value="SH3_Tf2-1"/>
</dbReference>
<sequence length="336" mass="38806">MPINCYYRGFKENFCNRVSLLTQLTRKGTPLLWSDASKKGLSCVLMTTRFGVTTDLESLLELIKNYDCEMLYHLGKANVVVDAFGRKCNDPYLVEKHCLAEIGQADELSIFSDDRLMFQRRLCMLADGAVKIDLLTKARSSPSCMHSDSIKMYKDLKQAYWCCKMKRVVEDLDEVGEQRMIGTSYLSSPTKPYRRLQHVAPIKGVLRFKKREKLSFHFVGPFKIFERIGPVAYCLALPSSFSTIHVVREDDEESLDEDYTLKFIDDHVCKPMNNVFEGVISCPSNLREMHLWIQKQFHDLELKFDNTNAYNLVQIEAFEAEMNELKTQNGELNLQL</sequence>
<feature type="domain" description="Tf2-1-like SH3-like" evidence="1">
    <location>
        <begin position="206"/>
        <end position="245"/>
    </location>
</feature>
<reference evidence="4 5" key="1">
    <citation type="submission" date="2019-08" db="EMBL/GenBank/DDBJ databases">
        <title>Draft genome sequences of two oriental melons (Cucumis melo L. var makuwa).</title>
        <authorList>
            <person name="Kwon S.-Y."/>
        </authorList>
    </citation>
    <scope>NUCLEOTIDE SEQUENCE [LARGE SCALE GENOMIC DNA]</scope>
    <source>
        <strain evidence="5">cv. Chang Bougi</strain>
        <strain evidence="4">cv. SW 3</strain>
        <tissue evidence="2">Leaf</tissue>
    </source>
</reference>
<gene>
    <name evidence="3" type="ORF">E5676_scaffold828G00390</name>
    <name evidence="2" type="ORF">E6C27_scaffold508G00420</name>
</gene>
<dbReference type="EMBL" id="SSTE01002676">
    <property type="protein sequence ID" value="KAA0063408.1"/>
    <property type="molecule type" value="Genomic_DNA"/>
</dbReference>
<dbReference type="Proteomes" id="UP000321393">
    <property type="component" value="Unassembled WGS sequence"/>
</dbReference>
<dbReference type="Pfam" id="PF24626">
    <property type="entry name" value="SH3_Tf2-1"/>
    <property type="match status" value="1"/>
</dbReference>
<evidence type="ECO:0000313" key="3">
    <source>
        <dbReference type="EMBL" id="TYK11667.1"/>
    </source>
</evidence>
<dbReference type="PANTHER" id="PTHR46148:SF60">
    <property type="entry name" value="CHROMO DOMAIN-CONTAINING PROTEIN"/>
    <property type="match status" value="1"/>
</dbReference>
<proteinExistence type="predicted"/>
<evidence type="ECO:0000313" key="2">
    <source>
        <dbReference type="EMBL" id="KAA0063408.1"/>
    </source>
</evidence>
<dbReference type="AlphaFoldDB" id="A0A5A7V749"/>
<accession>A0A5A7V749</accession>
<dbReference type="EMBL" id="SSTD01010532">
    <property type="protein sequence ID" value="TYK11667.1"/>
    <property type="molecule type" value="Genomic_DNA"/>
</dbReference>
<evidence type="ECO:0000313" key="4">
    <source>
        <dbReference type="Proteomes" id="UP000321393"/>
    </source>
</evidence>